<dbReference type="InterPro" id="IPR050595">
    <property type="entry name" value="Bact_response_regulator"/>
</dbReference>
<accession>A0A3S0ZLN6</accession>
<dbReference type="PROSITE" id="PS50110">
    <property type="entry name" value="RESPONSE_REGULATORY"/>
    <property type="match status" value="1"/>
</dbReference>
<dbReference type="SMART" id="SM00448">
    <property type="entry name" value="REC"/>
    <property type="match status" value="1"/>
</dbReference>
<protein>
    <submittedName>
        <fullName evidence="4">Response regulator</fullName>
    </submittedName>
</protein>
<proteinExistence type="predicted"/>
<dbReference type="Gene3D" id="3.40.50.2300">
    <property type="match status" value="1"/>
</dbReference>
<dbReference type="OrthoDB" id="487748at2"/>
<dbReference type="GO" id="GO:0000160">
    <property type="term" value="P:phosphorelay signal transduction system"/>
    <property type="evidence" value="ECO:0007669"/>
    <property type="project" value="InterPro"/>
</dbReference>
<dbReference type="AlphaFoldDB" id="A0A3S0ZLN6"/>
<dbReference type="Proteomes" id="UP000268857">
    <property type="component" value="Unassembled WGS sequence"/>
</dbReference>
<evidence type="ECO:0000313" key="4">
    <source>
        <dbReference type="EMBL" id="RUR78754.1"/>
    </source>
</evidence>
<dbReference type="EMBL" id="RSCJ01000014">
    <property type="protein sequence ID" value="RUR78754.1"/>
    <property type="molecule type" value="Genomic_DNA"/>
</dbReference>
<evidence type="ECO:0000313" key="5">
    <source>
        <dbReference type="Proteomes" id="UP000268857"/>
    </source>
</evidence>
<keyword evidence="1 2" id="KW-0597">Phosphoprotein</keyword>
<dbReference type="CDD" id="cd17552">
    <property type="entry name" value="REC_RR468-like"/>
    <property type="match status" value="1"/>
</dbReference>
<name>A0A3S0ZLN6_CHLFR</name>
<dbReference type="PANTHER" id="PTHR44591">
    <property type="entry name" value="STRESS RESPONSE REGULATOR PROTEIN 1"/>
    <property type="match status" value="1"/>
</dbReference>
<evidence type="ECO:0000259" key="3">
    <source>
        <dbReference type="PROSITE" id="PS50110"/>
    </source>
</evidence>
<dbReference type="SUPFAM" id="SSF52172">
    <property type="entry name" value="CheY-like"/>
    <property type="match status" value="1"/>
</dbReference>
<dbReference type="RefSeq" id="WP_016878884.1">
    <property type="nucleotide sequence ID" value="NZ_AJLN01000065.1"/>
</dbReference>
<dbReference type="InterPro" id="IPR001789">
    <property type="entry name" value="Sig_transdc_resp-reg_receiver"/>
</dbReference>
<dbReference type="STRING" id="211165.GCA_000317285_02195"/>
<sequence length="143" mass="15713">MQNLASKRILFVDDEPHMHKIVKISLETIGGWEVMVANSGAEGIVKAEDLKPDAILLDVMMPEMDGIACLKKLQLNIQAQSIPVIFLTSILSFTEANQFLALGAVGAIAKPFNPVTLVSEIAKILGWNLENSETQRVQKHYIS</sequence>
<gene>
    <name evidence="4" type="ORF">PCC6912_35190</name>
</gene>
<evidence type="ECO:0000256" key="2">
    <source>
        <dbReference type="PROSITE-ProRule" id="PRU00169"/>
    </source>
</evidence>
<comment type="caution">
    <text evidence="4">The sequence shown here is derived from an EMBL/GenBank/DDBJ whole genome shotgun (WGS) entry which is preliminary data.</text>
</comment>
<reference evidence="4 5" key="1">
    <citation type="journal article" date="2019" name="Genome Biol. Evol.">
        <title>Day and night: Metabolic profiles and evolutionary relationships of six axenic non-marine cyanobacteria.</title>
        <authorList>
            <person name="Will S.E."/>
            <person name="Henke P."/>
            <person name="Boedeker C."/>
            <person name="Huang S."/>
            <person name="Brinkmann H."/>
            <person name="Rohde M."/>
            <person name="Jarek M."/>
            <person name="Friedl T."/>
            <person name="Seufert S."/>
            <person name="Schumacher M."/>
            <person name="Overmann J."/>
            <person name="Neumann-Schaal M."/>
            <person name="Petersen J."/>
        </authorList>
    </citation>
    <scope>NUCLEOTIDE SEQUENCE [LARGE SCALE GENOMIC DNA]</scope>
    <source>
        <strain evidence="4 5">PCC 6912</strain>
    </source>
</reference>
<organism evidence="4 5">
    <name type="scientific">Chlorogloeopsis fritschii PCC 6912</name>
    <dbReference type="NCBI Taxonomy" id="211165"/>
    <lineage>
        <taxon>Bacteria</taxon>
        <taxon>Bacillati</taxon>
        <taxon>Cyanobacteriota</taxon>
        <taxon>Cyanophyceae</taxon>
        <taxon>Nostocales</taxon>
        <taxon>Chlorogloeopsidaceae</taxon>
        <taxon>Chlorogloeopsis</taxon>
    </lineage>
</organism>
<dbReference type="InterPro" id="IPR011006">
    <property type="entry name" value="CheY-like_superfamily"/>
</dbReference>
<feature type="modified residue" description="4-aspartylphosphate" evidence="2">
    <location>
        <position position="58"/>
    </location>
</feature>
<dbReference type="Pfam" id="PF00072">
    <property type="entry name" value="Response_reg"/>
    <property type="match status" value="1"/>
</dbReference>
<dbReference type="PANTHER" id="PTHR44591:SF22">
    <property type="entry name" value="CHEY SUBFAMILY"/>
    <property type="match status" value="1"/>
</dbReference>
<feature type="domain" description="Response regulatory" evidence="3">
    <location>
        <begin position="8"/>
        <end position="125"/>
    </location>
</feature>
<evidence type="ECO:0000256" key="1">
    <source>
        <dbReference type="ARBA" id="ARBA00022553"/>
    </source>
</evidence>
<keyword evidence="5" id="KW-1185">Reference proteome</keyword>